<dbReference type="EMBL" id="MU155204">
    <property type="protein sequence ID" value="KAF9479862.1"/>
    <property type="molecule type" value="Genomic_DNA"/>
</dbReference>
<feature type="transmembrane region" description="Helical" evidence="2">
    <location>
        <begin position="172"/>
        <end position="194"/>
    </location>
</feature>
<sequence length="347" mass="38650">MANVKLLYGPMLIGVFFNMILYGVLLVQTYHYYLTYKRDASWIKLLVLYLFCIETINTGCNMAIMFQPLIDRFGLPEATIYFPTLFASGAFSAPDICTLTLPHNADPITIVLVSTPIQLFFAWRIYLLTKSKALTFAVTAFALISLGGGTWTTILLIKIKLFARKPELHWPALVWFLSASIADVLITIVLVLTLSKCKTGFVATDDAIAKIIRITVQTGMLTAFLAIADVVFFMSLPHTTLNFVWDLALSKVYANCLLSTLNSRLSTQYTSGYSVSQQKQGPPPSGGPLRFGENGIDTPAHILNSSVYELDARKQFSPSDIEYDVTITKIVETRQDPTPLRPDFETQ</sequence>
<evidence type="ECO:0000259" key="3">
    <source>
        <dbReference type="Pfam" id="PF20152"/>
    </source>
</evidence>
<accession>A0A9P5Z1S8</accession>
<evidence type="ECO:0000256" key="2">
    <source>
        <dbReference type="SAM" id="Phobius"/>
    </source>
</evidence>
<dbReference type="InterPro" id="IPR045339">
    <property type="entry name" value="DUF6534"/>
</dbReference>
<dbReference type="OrthoDB" id="3265526at2759"/>
<name>A0A9P5Z1S8_9AGAR</name>
<feature type="transmembrane region" description="Helical" evidence="2">
    <location>
        <begin position="134"/>
        <end position="157"/>
    </location>
</feature>
<reference evidence="4" key="1">
    <citation type="submission" date="2020-11" db="EMBL/GenBank/DDBJ databases">
        <authorList>
            <consortium name="DOE Joint Genome Institute"/>
            <person name="Ahrendt S."/>
            <person name="Riley R."/>
            <person name="Andreopoulos W."/>
            <person name="Labutti K."/>
            <person name="Pangilinan J."/>
            <person name="Ruiz-Duenas F.J."/>
            <person name="Barrasa J.M."/>
            <person name="Sanchez-Garcia M."/>
            <person name="Camarero S."/>
            <person name="Miyauchi S."/>
            <person name="Serrano A."/>
            <person name="Linde D."/>
            <person name="Babiker R."/>
            <person name="Drula E."/>
            <person name="Ayuso-Fernandez I."/>
            <person name="Pacheco R."/>
            <person name="Padilla G."/>
            <person name="Ferreira P."/>
            <person name="Barriuso J."/>
            <person name="Kellner H."/>
            <person name="Castanera R."/>
            <person name="Alfaro M."/>
            <person name="Ramirez L."/>
            <person name="Pisabarro A.G."/>
            <person name="Kuo A."/>
            <person name="Tritt A."/>
            <person name="Lipzen A."/>
            <person name="He G."/>
            <person name="Yan M."/>
            <person name="Ng V."/>
            <person name="Cullen D."/>
            <person name="Martin F."/>
            <person name="Rosso M.-N."/>
            <person name="Henrissat B."/>
            <person name="Hibbett D."/>
            <person name="Martinez A.T."/>
            <person name="Grigoriev I.V."/>
        </authorList>
    </citation>
    <scope>NUCLEOTIDE SEQUENCE</scope>
    <source>
        <strain evidence="4">CIRM-BRFM 674</strain>
    </source>
</reference>
<keyword evidence="2" id="KW-0812">Transmembrane</keyword>
<feature type="transmembrane region" description="Helical" evidence="2">
    <location>
        <begin position="12"/>
        <end position="33"/>
    </location>
</feature>
<keyword evidence="5" id="KW-1185">Reference proteome</keyword>
<organism evidence="4 5">
    <name type="scientific">Pholiota conissans</name>
    <dbReference type="NCBI Taxonomy" id="109636"/>
    <lineage>
        <taxon>Eukaryota</taxon>
        <taxon>Fungi</taxon>
        <taxon>Dikarya</taxon>
        <taxon>Basidiomycota</taxon>
        <taxon>Agaricomycotina</taxon>
        <taxon>Agaricomycetes</taxon>
        <taxon>Agaricomycetidae</taxon>
        <taxon>Agaricales</taxon>
        <taxon>Agaricineae</taxon>
        <taxon>Strophariaceae</taxon>
        <taxon>Pholiota</taxon>
    </lineage>
</organism>
<feature type="domain" description="DUF6534" evidence="3">
    <location>
        <begin position="180"/>
        <end position="264"/>
    </location>
</feature>
<keyword evidence="2" id="KW-0472">Membrane</keyword>
<keyword evidence="2" id="KW-1133">Transmembrane helix</keyword>
<dbReference type="PANTHER" id="PTHR40465">
    <property type="entry name" value="CHROMOSOME 1, WHOLE GENOME SHOTGUN SEQUENCE"/>
    <property type="match status" value="1"/>
</dbReference>
<evidence type="ECO:0000313" key="5">
    <source>
        <dbReference type="Proteomes" id="UP000807469"/>
    </source>
</evidence>
<feature type="region of interest" description="Disordered" evidence="1">
    <location>
        <begin position="273"/>
        <end position="292"/>
    </location>
</feature>
<proteinExistence type="predicted"/>
<feature type="transmembrane region" description="Helical" evidence="2">
    <location>
        <begin position="45"/>
        <end position="66"/>
    </location>
</feature>
<feature type="transmembrane region" description="Helical" evidence="2">
    <location>
        <begin position="214"/>
        <end position="234"/>
    </location>
</feature>
<comment type="caution">
    <text evidence="4">The sequence shown here is derived from an EMBL/GenBank/DDBJ whole genome shotgun (WGS) entry which is preliminary data.</text>
</comment>
<feature type="transmembrane region" description="Helical" evidence="2">
    <location>
        <begin position="108"/>
        <end position="127"/>
    </location>
</feature>
<protein>
    <recommendedName>
        <fullName evidence="3">DUF6534 domain-containing protein</fullName>
    </recommendedName>
</protein>
<dbReference type="Pfam" id="PF20152">
    <property type="entry name" value="DUF6534"/>
    <property type="match status" value="1"/>
</dbReference>
<evidence type="ECO:0000256" key="1">
    <source>
        <dbReference type="SAM" id="MobiDB-lite"/>
    </source>
</evidence>
<gene>
    <name evidence="4" type="ORF">BDN70DRAFT_878286</name>
</gene>
<dbReference type="PANTHER" id="PTHR40465:SF1">
    <property type="entry name" value="DUF6534 DOMAIN-CONTAINING PROTEIN"/>
    <property type="match status" value="1"/>
</dbReference>
<dbReference type="AlphaFoldDB" id="A0A9P5Z1S8"/>
<dbReference type="Proteomes" id="UP000807469">
    <property type="component" value="Unassembled WGS sequence"/>
</dbReference>
<evidence type="ECO:0000313" key="4">
    <source>
        <dbReference type="EMBL" id="KAF9479862.1"/>
    </source>
</evidence>